<proteinExistence type="predicted"/>
<dbReference type="EMBL" id="BGPR01000543">
    <property type="protein sequence ID" value="GBM25660.1"/>
    <property type="molecule type" value="Genomic_DNA"/>
</dbReference>
<name>A0A4Y2E956_ARAVE</name>
<keyword evidence="2" id="KW-1185">Reference proteome</keyword>
<accession>A0A4Y2E956</accession>
<dbReference type="PANTHER" id="PTHR47326">
    <property type="entry name" value="TRANSPOSABLE ELEMENT TC3 TRANSPOSASE-LIKE PROTEIN"/>
    <property type="match status" value="1"/>
</dbReference>
<gene>
    <name evidence="1" type="ORF">AVEN_207442_1</name>
</gene>
<protein>
    <submittedName>
        <fullName evidence="1">Uncharacterized protein</fullName>
    </submittedName>
</protein>
<sequence length="104" mass="11711">MFLSRCAAHCGFGMLGLPDIYVCQHLNVIFGKHWICRGGSVQWPARSPYLTCLDFLCSDQMKTLVYETSVDSVEDVVARISVTARWMRDMPGIFQNVGFHPAPL</sequence>
<evidence type="ECO:0000313" key="1">
    <source>
        <dbReference type="EMBL" id="GBM25660.1"/>
    </source>
</evidence>
<reference evidence="1 2" key="1">
    <citation type="journal article" date="2019" name="Sci. Rep.">
        <title>Orb-weaving spider Araneus ventricosus genome elucidates the spidroin gene catalogue.</title>
        <authorList>
            <person name="Kono N."/>
            <person name="Nakamura H."/>
            <person name="Ohtoshi R."/>
            <person name="Moran D.A.P."/>
            <person name="Shinohara A."/>
            <person name="Yoshida Y."/>
            <person name="Fujiwara M."/>
            <person name="Mori M."/>
            <person name="Tomita M."/>
            <person name="Arakawa K."/>
        </authorList>
    </citation>
    <scope>NUCLEOTIDE SEQUENCE [LARGE SCALE GENOMIC DNA]</scope>
</reference>
<organism evidence="1 2">
    <name type="scientific">Araneus ventricosus</name>
    <name type="common">Orbweaver spider</name>
    <name type="synonym">Epeira ventricosa</name>
    <dbReference type="NCBI Taxonomy" id="182803"/>
    <lineage>
        <taxon>Eukaryota</taxon>
        <taxon>Metazoa</taxon>
        <taxon>Ecdysozoa</taxon>
        <taxon>Arthropoda</taxon>
        <taxon>Chelicerata</taxon>
        <taxon>Arachnida</taxon>
        <taxon>Araneae</taxon>
        <taxon>Araneomorphae</taxon>
        <taxon>Entelegynae</taxon>
        <taxon>Araneoidea</taxon>
        <taxon>Araneidae</taxon>
        <taxon>Araneus</taxon>
    </lineage>
</organism>
<dbReference type="GO" id="GO:0003676">
    <property type="term" value="F:nucleic acid binding"/>
    <property type="evidence" value="ECO:0007669"/>
    <property type="project" value="InterPro"/>
</dbReference>
<comment type="caution">
    <text evidence="1">The sequence shown here is derived from an EMBL/GenBank/DDBJ whole genome shotgun (WGS) entry which is preliminary data.</text>
</comment>
<dbReference type="Gene3D" id="3.30.420.10">
    <property type="entry name" value="Ribonuclease H-like superfamily/Ribonuclease H"/>
    <property type="match status" value="1"/>
</dbReference>
<dbReference type="InterPro" id="IPR036397">
    <property type="entry name" value="RNaseH_sf"/>
</dbReference>
<dbReference type="Proteomes" id="UP000499080">
    <property type="component" value="Unassembled WGS sequence"/>
</dbReference>
<dbReference type="AlphaFoldDB" id="A0A4Y2E956"/>
<evidence type="ECO:0000313" key="2">
    <source>
        <dbReference type="Proteomes" id="UP000499080"/>
    </source>
</evidence>
<dbReference type="PANTHER" id="PTHR47326:SF1">
    <property type="entry name" value="HTH PSQ-TYPE DOMAIN-CONTAINING PROTEIN"/>
    <property type="match status" value="1"/>
</dbReference>